<dbReference type="PANTHER" id="PTHR10828:SF38">
    <property type="entry name" value="ARSENICAL-RESISTANCE PROTEIN 2-RELATED"/>
    <property type="match status" value="1"/>
</dbReference>
<gene>
    <name evidence="2" type="ORF">CMQ_3579</name>
</gene>
<name>F0XAR0_GROCL</name>
<dbReference type="FunCoup" id="F0XAR0">
    <property type="interactions" value="136"/>
</dbReference>
<dbReference type="GO" id="GO:0004725">
    <property type="term" value="F:protein tyrosine phosphatase activity"/>
    <property type="evidence" value="ECO:0007669"/>
    <property type="project" value="TreeGrafter"/>
</dbReference>
<organism evidence="3">
    <name type="scientific">Grosmannia clavigera (strain kw1407 / UAMH 11150)</name>
    <name type="common">Blue stain fungus</name>
    <name type="synonym">Graphiocladiella clavigera</name>
    <dbReference type="NCBI Taxonomy" id="655863"/>
    <lineage>
        <taxon>Eukaryota</taxon>
        <taxon>Fungi</taxon>
        <taxon>Dikarya</taxon>
        <taxon>Ascomycota</taxon>
        <taxon>Pezizomycotina</taxon>
        <taxon>Sordariomycetes</taxon>
        <taxon>Sordariomycetidae</taxon>
        <taxon>Ophiostomatales</taxon>
        <taxon>Ophiostomataceae</taxon>
        <taxon>Leptographium</taxon>
    </lineage>
</organism>
<dbReference type="OrthoDB" id="102559at2759"/>
<evidence type="ECO:0000259" key="1">
    <source>
        <dbReference type="PROSITE" id="PS50206"/>
    </source>
</evidence>
<dbReference type="EMBL" id="GL629735">
    <property type="protein sequence ID" value="EFX05510.1"/>
    <property type="molecule type" value="Genomic_DNA"/>
</dbReference>
<sequence length="167" mass="18505">MATIASLKRISPQKLAELLLAASASPKLAVVDVRDDGDKSPLALSCAFQPTKLRTDVRLCTCYADYIGGHIRGAHHFPSSSLDATWPTLLRRLQDADTVVFHCALSQQRGPGAALRYLREQGQTGGVPGQTIYVLDRGFTGWQEVYGDDERLTEGFRKELWRELSWS</sequence>
<dbReference type="GO" id="GO:0004792">
    <property type="term" value="F:thiosulfate-cyanide sulfurtransferase activity"/>
    <property type="evidence" value="ECO:0007669"/>
    <property type="project" value="EnsemblFungi"/>
</dbReference>
<dbReference type="STRING" id="655863.F0XAR0"/>
<dbReference type="InParanoid" id="F0XAR0"/>
<dbReference type="PANTHER" id="PTHR10828">
    <property type="entry name" value="M-PHASE INDUCER PHOSPHATASE DUAL SPECIFICITY PHOSPHATASE CDC25"/>
    <property type="match status" value="1"/>
</dbReference>
<dbReference type="eggNOG" id="KOG3772">
    <property type="taxonomic scope" value="Eukaryota"/>
</dbReference>
<dbReference type="GeneID" id="25976694"/>
<dbReference type="InterPro" id="IPR001763">
    <property type="entry name" value="Rhodanese-like_dom"/>
</dbReference>
<evidence type="ECO:0000313" key="2">
    <source>
        <dbReference type="EMBL" id="EFX05510.1"/>
    </source>
</evidence>
<evidence type="ECO:0000313" key="3">
    <source>
        <dbReference type="Proteomes" id="UP000007796"/>
    </source>
</evidence>
<proteinExistence type="predicted"/>
<dbReference type="GO" id="GO:0005634">
    <property type="term" value="C:nucleus"/>
    <property type="evidence" value="ECO:0007669"/>
    <property type="project" value="TreeGrafter"/>
</dbReference>
<dbReference type="Pfam" id="PF00581">
    <property type="entry name" value="Rhodanese"/>
    <property type="match status" value="1"/>
</dbReference>
<keyword evidence="3" id="KW-1185">Reference proteome</keyword>
<dbReference type="HOGENOM" id="CLU_107716_1_0_1"/>
<dbReference type="InterPro" id="IPR036873">
    <property type="entry name" value="Rhodanese-like_dom_sf"/>
</dbReference>
<accession>F0XAR0</accession>
<dbReference type="RefSeq" id="XP_014174992.1">
    <property type="nucleotide sequence ID" value="XM_014319517.1"/>
</dbReference>
<dbReference type="Proteomes" id="UP000007796">
    <property type="component" value="Unassembled WGS sequence"/>
</dbReference>
<dbReference type="SMART" id="SM00450">
    <property type="entry name" value="RHOD"/>
    <property type="match status" value="1"/>
</dbReference>
<feature type="domain" description="Rhodanese" evidence="1">
    <location>
        <begin position="64"/>
        <end position="151"/>
    </location>
</feature>
<protein>
    <recommendedName>
        <fullName evidence="1">Rhodanese domain-containing protein</fullName>
    </recommendedName>
</protein>
<reference evidence="2 3" key="1">
    <citation type="journal article" date="2011" name="Proc. Natl. Acad. Sci. U.S.A.">
        <title>Genome and transcriptome analyses of the mountain pine beetle-fungal symbiont Grosmannia clavigera, a lodgepole pine pathogen.</title>
        <authorList>
            <person name="DiGuistini S."/>
            <person name="Wang Y."/>
            <person name="Liao N.Y."/>
            <person name="Taylor G."/>
            <person name="Tanguay P."/>
            <person name="Feau N."/>
            <person name="Henrissat B."/>
            <person name="Chan S.K."/>
            <person name="Hesse-Orce U."/>
            <person name="Alamouti S.M."/>
            <person name="Tsui C.K.M."/>
            <person name="Docking R.T."/>
            <person name="Levasseur A."/>
            <person name="Haridas S."/>
            <person name="Robertson G."/>
            <person name="Birol I."/>
            <person name="Holt R.A."/>
            <person name="Marra M.A."/>
            <person name="Hamelin R.C."/>
            <person name="Hirst M."/>
            <person name="Jones S.J.M."/>
            <person name="Bohlmann J."/>
            <person name="Breuil C."/>
        </authorList>
    </citation>
    <scope>NUCLEOTIDE SEQUENCE [LARGE SCALE GENOMIC DNA]</scope>
    <source>
        <strain evidence="3">kw1407 / UAMH 11150</strain>
    </source>
</reference>
<dbReference type="SUPFAM" id="SSF52821">
    <property type="entry name" value="Rhodanese/Cell cycle control phosphatase"/>
    <property type="match status" value="1"/>
</dbReference>
<dbReference type="AlphaFoldDB" id="F0XAR0"/>
<dbReference type="PROSITE" id="PS50206">
    <property type="entry name" value="RHODANESE_3"/>
    <property type="match status" value="1"/>
</dbReference>
<dbReference type="Gene3D" id="3.40.250.10">
    <property type="entry name" value="Rhodanese-like domain"/>
    <property type="match status" value="1"/>
</dbReference>
<dbReference type="GO" id="GO:0005737">
    <property type="term" value="C:cytoplasm"/>
    <property type="evidence" value="ECO:0007669"/>
    <property type="project" value="TreeGrafter"/>
</dbReference>